<evidence type="ECO:0000256" key="12">
    <source>
        <dbReference type="ARBA" id="ARBA00066978"/>
    </source>
</evidence>
<dbReference type="InterPro" id="IPR015421">
    <property type="entry name" value="PyrdxlP-dep_Trfase_major"/>
</dbReference>
<comment type="subunit">
    <text evidence="3">Homodimer.</text>
</comment>
<evidence type="ECO:0000313" key="16">
    <source>
        <dbReference type="EMBL" id="SHH08679.1"/>
    </source>
</evidence>
<dbReference type="GO" id="GO:0005737">
    <property type="term" value="C:cytoplasm"/>
    <property type="evidence" value="ECO:0007669"/>
    <property type="project" value="UniProtKB-SubCell"/>
</dbReference>
<evidence type="ECO:0000256" key="1">
    <source>
        <dbReference type="ARBA" id="ARBA00001933"/>
    </source>
</evidence>
<dbReference type="Pfam" id="PF00155">
    <property type="entry name" value="Aminotran_1_2"/>
    <property type="match status" value="1"/>
</dbReference>
<dbReference type="GO" id="GO:0030170">
    <property type="term" value="F:pyridoxal phosphate binding"/>
    <property type="evidence" value="ECO:0007669"/>
    <property type="project" value="InterPro"/>
</dbReference>
<dbReference type="OrthoDB" id="9763453at2"/>
<keyword evidence="4" id="KW-0963">Cytoplasm</keyword>
<dbReference type="GO" id="GO:0009016">
    <property type="term" value="F:succinyldiaminopimelate transaminase activity"/>
    <property type="evidence" value="ECO:0007669"/>
    <property type="project" value="UniProtKB-EC"/>
</dbReference>
<dbReference type="GO" id="GO:0008652">
    <property type="term" value="P:amino acid biosynthetic process"/>
    <property type="evidence" value="ECO:0007669"/>
    <property type="project" value="UniProtKB-KW"/>
</dbReference>
<organism evidence="16 17">
    <name type="scientific">Bradyrhizobium erythrophlei</name>
    <dbReference type="NCBI Taxonomy" id="1437360"/>
    <lineage>
        <taxon>Bacteria</taxon>
        <taxon>Pseudomonadati</taxon>
        <taxon>Pseudomonadota</taxon>
        <taxon>Alphaproteobacteria</taxon>
        <taxon>Hyphomicrobiales</taxon>
        <taxon>Nitrobacteraceae</taxon>
        <taxon>Bradyrhizobium</taxon>
    </lineage>
</organism>
<dbReference type="Gene3D" id="3.90.1150.10">
    <property type="entry name" value="Aspartate Aminotransferase, domain 1"/>
    <property type="match status" value="1"/>
</dbReference>
<evidence type="ECO:0000259" key="15">
    <source>
        <dbReference type="Pfam" id="PF00155"/>
    </source>
</evidence>
<evidence type="ECO:0000256" key="4">
    <source>
        <dbReference type="ARBA" id="ARBA00022490"/>
    </source>
</evidence>
<dbReference type="InterPro" id="IPR015424">
    <property type="entry name" value="PyrdxlP-dep_Trfase"/>
</dbReference>
<comment type="subcellular location">
    <subcellularLocation>
        <location evidence="2">Cytoplasm</location>
    </subcellularLocation>
</comment>
<keyword evidence="7 16" id="KW-0808">Transferase</keyword>
<evidence type="ECO:0000256" key="6">
    <source>
        <dbReference type="ARBA" id="ARBA00022605"/>
    </source>
</evidence>
<feature type="domain" description="Aminotransferase class I/classII large" evidence="15">
    <location>
        <begin position="28"/>
        <end position="380"/>
    </location>
</feature>
<evidence type="ECO:0000256" key="13">
    <source>
        <dbReference type="ARBA" id="ARBA00073795"/>
    </source>
</evidence>
<evidence type="ECO:0000256" key="5">
    <source>
        <dbReference type="ARBA" id="ARBA00022576"/>
    </source>
</evidence>
<gene>
    <name evidence="16" type="ORF">SAMN05444169_5666</name>
</gene>
<dbReference type="Gene3D" id="3.40.640.10">
    <property type="entry name" value="Type I PLP-dependent aspartate aminotransferase-like (Major domain)"/>
    <property type="match status" value="1"/>
</dbReference>
<dbReference type="EC" id="2.6.1.17" evidence="12"/>
<dbReference type="EMBL" id="LT670818">
    <property type="protein sequence ID" value="SHH08679.1"/>
    <property type="molecule type" value="Genomic_DNA"/>
</dbReference>
<keyword evidence="6" id="KW-0028">Amino-acid biosynthesis</keyword>
<comment type="function">
    <text evidence="10">Involved in the lysine biosynthetic pathways. It catalyzes the transfer of an amino group from L-glutamate to N-succinyl-2-l-amino-6-oxoheptanedioate (N-succinyl-2-l-amino-6-ketopimelate) in a PLP-dependent reaction, yielding as products N-succinyl-l-2,6-diaminoheptanedioate (N-succinyl-diaminopimelate) and 2-oxoglutarate.</text>
</comment>
<evidence type="ECO:0000256" key="8">
    <source>
        <dbReference type="ARBA" id="ARBA00022898"/>
    </source>
</evidence>
<comment type="catalytic activity">
    <reaction evidence="9">
        <text>N-succinyl-(2S,6S)-2,6-diaminopimelate + 2-oxoglutarate = (S)-2-succinylamino-6-oxoheptanedioate + L-glutamate</text>
        <dbReference type="Rhea" id="RHEA:11960"/>
        <dbReference type="ChEBI" id="CHEBI:15685"/>
        <dbReference type="ChEBI" id="CHEBI:16810"/>
        <dbReference type="ChEBI" id="CHEBI:29985"/>
        <dbReference type="ChEBI" id="CHEBI:58087"/>
        <dbReference type="EC" id="2.6.1.17"/>
    </reaction>
</comment>
<evidence type="ECO:0000256" key="7">
    <source>
        <dbReference type="ARBA" id="ARBA00022679"/>
    </source>
</evidence>
<dbReference type="InterPro" id="IPR015422">
    <property type="entry name" value="PyrdxlP-dep_Trfase_small"/>
</dbReference>
<evidence type="ECO:0000256" key="10">
    <source>
        <dbReference type="ARBA" id="ARBA00055496"/>
    </source>
</evidence>
<evidence type="ECO:0000256" key="14">
    <source>
        <dbReference type="ARBA" id="ARBA00078668"/>
    </source>
</evidence>
<dbReference type="InterPro" id="IPR051326">
    <property type="entry name" value="Kynurenine-oxoglutarate_AT"/>
</dbReference>
<evidence type="ECO:0000256" key="2">
    <source>
        <dbReference type="ARBA" id="ARBA00004496"/>
    </source>
</evidence>
<proteinExistence type="predicted"/>
<keyword evidence="8" id="KW-0663">Pyridoxal phosphate</keyword>
<dbReference type="NCBIfam" id="NF006488">
    <property type="entry name" value="PRK08912.1"/>
    <property type="match status" value="1"/>
</dbReference>
<protein>
    <recommendedName>
        <fullName evidence="13">Probable N-succinyldiaminopimelate aminotransferase DapC</fullName>
        <ecNumber evidence="12">2.6.1.17</ecNumber>
    </recommendedName>
    <alternativeName>
        <fullName evidence="14">DAP-AT</fullName>
    </alternativeName>
</protein>
<comment type="pathway">
    <text evidence="11">Amino-acid biosynthesis; L-lysine biosynthesis via DAP pathway; LL-2,6-diaminopimelate from (S)-tetrahydrodipicolinate (succinylase route): step 2/3.</text>
</comment>
<name>A0A1M5Q4L2_9BRAD</name>
<reference evidence="16 17" key="1">
    <citation type="submission" date="2016-11" db="EMBL/GenBank/DDBJ databases">
        <authorList>
            <person name="Jaros S."/>
            <person name="Januszkiewicz K."/>
            <person name="Wedrychowicz H."/>
        </authorList>
    </citation>
    <scope>NUCLEOTIDE SEQUENCE [LARGE SCALE GENOMIC DNA]</scope>
    <source>
        <strain evidence="16 17">GAS242</strain>
    </source>
</reference>
<dbReference type="RefSeq" id="WP_079568767.1">
    <property type="nucleotide sequence ID" value="NZ_LT670818.1"/>
</dbReference>
<dbReference type="GO" id="GO:0016212">
    <property type="term" value="F:kynurenine-oxoglutarate transaminase activity"/>
    <property type="evidence" value="ECO:0007669"/>
    <property type="project" value="TreeGrafter"/>
</dbReference>
<dbReference type="PANTHER" id="PTHR43807:SF20">
    <property type="entry name" value="FI04487P"/>
    <property type="match status" value="1"/>
</dbReference>
<comment type="cofactor">
    <cofactor evidence="1">
        <name>pyridoxal 5'-phosphate</name>
        <dbReference type="ChEBI" id="CHEBI:597326"/>
    </cofactor>
</comment>
<dbReference type="AlphaFoldDB" id="A0A1M5Q4L2"/>
<dbReference type="InterPro" id="IPR004839">
    <property type="entry name" value="Aminotransferase_I/II_large"/>
</dbReference>
<evidence type="ECO:0000256" key="11">
    <source>
        <dbReference type="ARBA" id="ARBA00060594"/>
    </source>
</evidence>
<keyword evidence="5 16" id="KW-0032">Aminotransferase</keyword>
<evidence type="ECO:0000256" key="9">
    <source>
        <dbReference type="ARBA" id="ARBA00051121"/>
    </source>
</evidence>
<dbReference type="SUPFAM" id="SSF53383">
    <property type="entry name" value="PLP-dependent transferases"/>
    <property type="match status" value="1"/>
</dbReference>
<evidence type="ECO:0000256" key="3">
    <source>
        <dbReference type="ARBA" id="ARBA00011738"/>
    </source>
</evidence>
<dbReference type="Proteomes" id="UP000190675">
    <property type="component" value="Chromosome I"/>
</dbReference>
<dbReference type="PANTHER" id="PTHR43807">
    <property type="entry name" value="FI04487P"/>
    <property type="match status" value="1"/>
</dbReference>
<sequence>MTSMNKVFAELPVTIFEAMSQLARDNNAINLGQGFPDDPGPEDIRRAAADAVMDGYNQYPSMMGLPELRQAIAAHYGRWHGLELDPMSEVMVTSGGTEALTSAILAVVEPGDEVIVFQPVYDSYLPIIRQAGGIPRLLRLEPPHWRLSEEMLRGAFNHKTKAVLFNNPLNPAAVVYPREDLELLARFCQEFDTVAICDEVWEHVVFDGREHIPLITIPGMRERTIKVGSAGKIFSLTGWKIGFVCAAPPLLRVAAKVHQFLTFTTAPNLQVAVAYGLGKTAEYFYQMRNDLAKSRDRLTAGLESIGFPVLRSQGTYFLTVDLSPLGLNETDEAFCRRIVTDYKVAAIPVSAFYERDAVTSVVRFCFAKNDKTLDTALERLHDAVHRR</sequence>
<dbReference type="FunFam" id="3.40.640.10:FF:000076">
    <property type="entry name" value="N-succinyldiaminopimelate aminotransferase DapC"/>
    <property type="match status" value="1"/>
</dbReference>
<accession>A0A1M5Q4L2</accession>
<dbReference type="CDD" id="cd00609">
    <property type="entry name" value="AAT_like"/>
    <property type="match status" value="1"/>
</dbReference>
<evidence type="ECO:0000313" key="17">
    <source>
        <dbReference type="Proteomes" id="UP000190675"/>
    </source>
</evidence>